<evidence type="ECO:0000313" key="2">
    <source>
        <dbReference type="EMBL" id="QIP09114.1"/>
    </source>
</evidence>
<dbReference type="Proteomes" id="UP000500895">
    <property type="component" value="Chromosome"/>
</dbReference>
<organism evidence="2 3">
    <name type="scientific">Bradyrhizobium symbiodeficiens</name>
    <dbReference type="NCBI Taxonomy" id="1404367"/>
    <lineage>
        <taxon>Bacteria</taxon>
        <taxon>Pseudomonadati</taxon>
        <taxon>Pseudomonadota</taxon>
        <taxon>Alphaproteobacteria</taxon>
        <taxon>Hyphomicrobiales</taxon>
        <taxon>Nitrobacteraceae</taxon>
        <taxon>Bradyrhizobium</taxon>
    </lineage>
</organism>
<dbReference type="EMBL" id="CP050066">
    <property type="protein sequence ID" value="QIP09114.1"/>
    <property type="molecule type" value="Genomic_DNA"/>
</dbReference>
<gene>
    <name evidence="2" type="ORF">HAV00_23930</name>
</gene>
<dbReference type="AlphaFoldDB" id="A0A6G9A9W5"/>
<sequence>MASRRRNAGEWDASLRSVFEAPCARAGQVNDVYTYDEIPEGLRTQVVHIWGDTIGIPYVTSGPRGTTQKIQSTYQQIAKILRREYRVFTLTETNRDPDEDRHTFDELKLWFLTEGNTDRVLDAIELTARKIERVCSRHDYISPRRNNEELCKDAIAELNIRFKENGVGYQYSDGSIIRVDSQLIHTESVIPALTVLRDPAFERRRAVLDSAS</sequence>
<proteinExistence type="predicted"/>
<evidence type="ECO:0000313" key="3">
    <source>
        <dbReference type="Proteomes" id="UP000500895"/>
    </source>
</evidence>
<protein>
    <recommendedName>
        <fullName evidence="1">HEPN AbiJ-N-terminal domain-containing protein</fullName>
    </recommendedName>
</protein>
<evidence type="ECO:0000259" key="1">
    <source>
        <dbReference type="Pfam" id="PF18863"/>
    </source>
</evidence>
<dbReference type="InterPro" id="IPR049503">
    <property type="entry name" value="AbiJ_NTD4"/>
</dbReference>
<dbReference type="Pfam" id="PF18863">
    <property type="entry name" value="AbiJ_NTD4"/>
    <property type="match status" value="1"/>
</dbReference>
<reference evidence="2 3" key="1">
    <citation type="journal article" date="2020" name="Int. J. Syst. Evol. Microbiol.">
        <title>Description and complete genome sequences of Bradyrhizobium symbiodeficiens sp. nov., a non-symbiotic bacterium associated with legumes native to Canada.</title>
        <authorList>
            <person name="Bromfield E.S.P."/>
            <person name="Cloutier S."/>
            <person name="Nguyen H.D.T."/>
        </authorList>
    </citation>
    <scope>NUCLEOTIDE SEQUENCE [LARGE SCALE GENOMIC DNA]</scope>
    <source>
        <strain evidence="2 3">101S1MB</strain>
    </source>
</reference>
<dbReference type="RefSeq" id="WP_166468962.1">
    <property type="nucleotide sequence ID" value="NZ_CP050066.2"/>
</dbReference>
<name>A0A6G9A9W5_9BRAD</name>
<accession>A0A6G9A9W5</accession>
<feature type="domain" description="HEPN AbiJ-N-terminal" evidence="1">
    <location>
        <begin position="28"/>
        <end position="185"/>
    </location>
</feature>